<dbReference type="InterPro" id="IPR036427">
    <property type="entry name" value="Bromodomain-like_sf"/>
</dbReference>
<dbReference type="SMART" id="SM00336">
    <property type="entry name" value="BBOX"/>
    <property type="match status" value="2"/>
</dbReference>
<accession>A0ABM1BVY3</accession>
<feature type="domain" description="B box-type" evidence="15">
    <location>
        <begin position="101"/>
        <end position="148"/>
    </location>
</feature>
<evidence type="ECO:0000256" key="11">
    <source>
        <dbReference type="SAM" id="MobiDB-lite"/>
    </source>
</evidence>
<dbReference type="SUPFAM" id="SSF57903">
    <property type="entry name" value="FYVE/PHD zinc finger"/>
    <property type="match status" value="1"/>
</dbReference>
<dbReference type="Gene3D" id="1.20.920.10">
    <property type="entry name" value="Bromodomain-like"/>
    <property type="match status" value="1"/>
</dbReference>
<keyword evidence="2" id="KW-0479">Metal-binding</keyword>
<dbReference type="PANTHER" id="PTHR45915:SF6">
    <property type="entry name" value="E3 UBIQUITIN-PROTEIN LIGASE TRIM33"/>
    <property type="match status" value="1"/>
</dbReference>
<dbReference type="Gene3D" id="4.10.830.40">
    <property type="match status" value="1"/>
</dbReference>
<feature type="compositionally biased region" description="Polar residues" evidence="11">
    <location>
        <begin position="767"/>
        <end position="791"/>
    </location>
</feature>
<dbReference type="PROSITE" id="PS01359">
    <property type="entry name" value="ZF_PHD_1"/>
    <property type="match status" value="1"/>
</dbReference>
<feature type="domain" description="RING-type" evidence="14">
    <location>
        <begin position="61"/>
        <end position="110"/>
    </location>
</feature>
<evidence type="ECO:0000256" key="5">
    <source>
        <dbReference type="ARBA" id="ARBA00022833"/>
    </source>
</evidence>
<feature type="compositionally biased region" description="Polar residues" evidence="11">
    <location>
        <begin position="527"/>
        <end position="536"/>
    </location>
</feature>
<keyword evidence="16" id="KW-1185">Reference proteome</keyword>
<sequence length="953" mass="106277">MFTKGNQDKSPETDEWKSKTKITNVGNCTTSSSGSVVNLTNSTRCQTSSTTSSGIWRRTSCVFCKKELVFEEANKPKMLPCLHSACQTCVVKIGSKDTATEKTVLCTSCDDSNSAVGFCVECQEWLCNTCISAHQRVRVTKDHRIQQKDEIKGKNASGLMQKYLFCSIHKKEQVKIYCESCDKLTCRDCQLIEHKDHRYQFLASAYEQHKAYLNALLSKIREKHRYIEKAIELIWKRENDVKERELQVTQEIKMFAIRFITEINQRGKLLIQELSDACNKKKQVLSVKNEQLVALSEKLQYCENFVETVIKFGSSFALLYNKKTLVEQLRYVLTQRCEVPNPNHLVDIKFLYETKFFSDYISGLGSLVVDQKPVGGGRLPSRSSEPSRPNITPGSSVQQQPRSAGEFRQVSQNPPNLLPKMVINNLLKNPQAKSGGVVSQSPSFVRVPVHQSTSATKSSSCVQNPPNISTSSSHNSSLSQKQHFLPSKPLRPTLGLFTQPSSCNPVSTVTRSPQMTDQKPNLGKPSISISQTGGPQSIKTTVTGMGKILIIGKGPIVKQEPGVSSENGAFTVTNKESVVDAASRTLSEFANPMQWRTSNSGVFQNNLRHSFTKEKGLDKSSSSVNAQEQNDHSSSFPPLEPCPIIVSITGGDGSVHLPHEMGNSGSNPERKYTMKLEKKTVNRKNNINCLSKPNILKKTSALPVRNKTYDSSVVNGQKNSSKAILTTLPDHLTYQGKEKSKGERETYNTESTAKRKRYAKKKKDIETVSQSATEDQAMNKSVNNKCTPSDDSTGDTQDDPNEDWCAVCNDGGELLCCSNCPRVYHLQCHVPSLSSTPSDDWTCLMCMDVKTASLPKECTGTKRKPPVGLSGRKLLCCERILLELFCHESTLPFHHPVSRTVLNYYKVITKPMDLMTIKQKISPTHFNHYHNEEEFLADVKLIFSNCCTFNTVS</sequence>
<dbReference type="InterPro" id="IPR011011">
    <property type="entry name" value="Znf_FYVE_PHD"/>
</dbReference>
<dbReference type="SMART" id="SM00502">
    <property type="entry name" value="BBC"/>
    <property type="match status" value="1"/>
</dbReference>
<feature type="compositionally biased region" description="Low complexity" evidence="11">
    <location>
        <begin position="469"/>
        <end position="479"/>
    </location>
</feature>
<evidence type="ECO:0000256" key="8">
    <source>
        <dbReference type="ARBA" id="ARBA00023242"/>
    </source>
</evidence>
<evidence type="ECO:0000256" key="4">
    <source>
        <dbReference type="ARBA" id="ARBA00022771"/>
    </source>
</evidence>
<keyword evidence="3" id="KW-0677">Repeat</keyword>
<keyword evidence="5" id="KW-0862">Zinc</keyword>
<evidence type="ECO:0000256" key="7">
    <source>
        <dbReference type="ARBA" id="ARBA00023117"/>
    </source>
</evidence>
<feature type="region of interest" description="Disordered" evidence="11">
    <location>
        <begin position="375"/>
        <end position="416"/>
    </location>
</feature>
<proteinExistence type="predicted"/>
<evidence type="ECO:0000259" key="12">
    <source>
        <dbReference type="PROSITE" id="PS50014"/>
    </source>
</evidence>
<dbReference type="SMART" id="SM00297">
    <property type="entry name" value="BROMO"/>
    <property type="match status" value="1"/>
</dbReference>
<dbReference type="CDD" id="cd19805">
    <property type="entry name" value="Bbox1_TIF1"/>
    <property type="match status" value="1"/>
</dbReference>
<evidence type="ECO:0000259" key="15">
    <source>
        <dbReference type="PROSITE" id="PS50119"/>
    </source>
</evidence>
<feature type="compositionally biased region" description="Polar residues" evidence="11">
    <location>
        <begin position="496"/>
        <end position="519"/>
    </location>
</feature>
<dbReference type="InterPro" id="IPR001965">
    <property type="entry name" value="Znf_PHD"/>
</dbReference>
<gene>
    <name evidence="17" type="primary">LOC106473585</name>
</gene>
<dbReference type="InterPro" id="IPR000315">
    <property type="entry name" value="Znf_B-box"/>
</dbReference>
<feature type="region of interest" description="Disordered" evidence="11">
    <location>
        <begin position="736"/>
        <end position="798"/>
    </location>
</feature>
<feature type="domain" description="B box-type" evidence="15">
    <location>
        <begin position="161"/>
        <end position="202"/>
    </location>
</feature>
<protein>
    <submittedName>
        <fullName evidence="17">E3 ubiquitin-protein ligase TRIM33-like</fullName>
    </submittedName>
</protein>
<dbReference type="RefSeq" id="XP_013789724.2">
    <property type="nucleotide sequence ID" value="XM_013934270.2"/>
</dbReference>
<dbReference type="InterPro" id="IPR019787">
    <property type="entry name" value="Znf_PHD-finger"/>
</dbReference>
<keyword evidence="6" id="KW-0175">Coiled coil</keyword>
<organism evidence="16 17">
    <name type="scientific">Limulus polyphemus</name>
    <name type="common">Atlantic horseshoe crab</name>
    <dbReference type="NCBI Taxonomy" id="6850"/>
    <lineage>
        <taxon>Eukaryota</taxon>
        <taxon>Metazoa</taxon>
        <taxon>Ecdysozoa</taxon>
        <taxon>Arthropoda</taxon>
        <taxon>Chelicerata</taxon>
        <taxon>Merostomata</taxon>
        <taxon>Xiphosura</taxon>
        <taxon>Limulidae</taxon>
        <taxon>Limulus</taxon>
    </lineage>
</organism>
<dbReference type="GeneID" id="106473585"/>
<feature type="compositionally biased region" description="Polar residues" evidence="11">
    <location>
        <begin position="619"/>
        <end position="636"/>
    </location>
</feature>
<feature type="region of interest" description="Disordered" evidence="11">
    <location>
        <begin position="614"/>
        <end position="640"/>
    </location>
</feature>
<evidence type="ECO:0000259" key="14">
    <source>
        <dbReference type="PROSITE" id="PS50089"/>
    </source>
</evidence>
<evidence type="ECO:0000256" key="1">
    <source>
        <dbReference type="ARBA" id="ARBA00004123"/>
    </source>
</evidence>
<evidence type="ECO:0000313" key="16">
    <source>
        <dbReference type="Proteomes" id="UP000694941"/>
    </source>
</evidence>
<evidence type="ECO:0000256" key="2">
    <source>
        <dbReference type="ARBA" id="ARBA00022723"/>
    </source>
</evidence>
<dbReference type="CDD" id="cd15541">
    <property type="entry name" value="PHD_TIF1_like"/>
    <property type="match status" value="1"/>
</dbReference>
<dbReference type="InterPro" id="IPR003649">
    <property type="entry name" value="Bbox_C"/>
</dbReference>
<dbReference type="PROSITE" id="PS50016">
    <property type="entry name" value="ZF_PHD_2"/>
    <property type="match status" value="1"/>
</dbReference>
<dbReference type="SUPFAM" id="SSF57845">
    <property type="entry name" value="B-box zinc-binding domain"/>
    <property type="match status" value="1"/>
</dbReference>
<evidence type="ECO:0000256" key="3">
    <source>
        <dbReference type="ARBA" id="ARBA00022737"/>
    </source>
</evidence>
<reference evidence="17" key="1">
    <citation type="submission" date="2025-08" db="UniProtKB">
        <authorList>
            <consortium name="RefSeq"/>
        </authorList>
    </citation>
    <scope>IDENTIFICATION</scope>
    <source>
        <tissue evidence="17">Muscle</tissue>
    </source>
</reference>
<dbReference type="InterPro" id="IPR001487">
    <property type="entry name" value="Bromodomain"/>
</dbReference>
<evidence type="ECO:0000256" key="9">
    <source>
        <dbReference type="PROSITE-ProRule" id="PRU00024"/>
    </source>
</evidence>
<dbReference type="InterPro" id="IPR001841">
    <property type="entry name" value="Znf_RING"/>
</dbReference>
<dbReference type="Pfam" id="PF00439">
    <property type="entry name" value="Bromodomain"/>
    <property type="match status" value="1"/>
</dbReference>
<dbReference type="InterPro" id="IPR013083">
    <property type="entry name" value="Znf_RING/FYVE/PHD"/>
</dbReference>
<dbReference type="Gene3D" id="3.30.160.60">
    <property type="entry name" value="Classic Zinc Finger"/>
    <property type="match status" value="1"/>
</dbReference>
<dbReference type="Pfam" id="PF22586">
    <property type="entry name" value="ANCHR-like_BBOX"/>
    <property type="match status" value="1"/>
</dbReference>
<dbReference type="InterPro" id="IPR019786">
    <property type="entry name" value="Zinc_finger_PHD-type_CS"/>
</dbReference>
<dbReference type="PROSITE" id="PS50089">
    <property type="entry name" value="ZF_RING_2"/>
    <property type="match status" value="1"/>
</dbReference>
<keyword evidence="7 10" id="KW-0103">Bromodomain</keyword>
<dbReference type="Proteomes" id="UP000694941">
    <property type="component" value="Unplaced"/>
</dbReference>
<dbReference type="Pfam" id="PF00643">
    <property type="entry name" value="zf-B_box"/>
    <property type="match status" value="1"/>
</dbReference>
<feature type="compositionally biased region" description="Polar residues" evidence="11">
    <location>
        <begin position="390"/>
        <end position="402"/>
    </location>
</feature>
<evidence type="ECO:0000256" key="6">
    <source>
        <dbReference type="ARBA" id="ARBA00023054"/>
    </source>
</evidence>
<feature type="compositionally biased region" description="Basic and acidic residues" evidence="11">
    <location>
        <begin position="736"/>
        <end position="747"/>
    </location>
</feature>
<dbReference type="SUPFAM" id="SSF47370">
    <property type="entry name" value="Bromodomain"/>
    <property type="match status" value="1"/>
</dbReference>
<feature type="domain" description="PHD-type" evidence="13">
    <location>
        <begin position="802"/>
        <end position="849"/>
    </location>
</feature>
<keyword evidence="4 9" id="KW-0863">Zinc-finger</keyword>
<feature type="compositionally biased region" description="Polar residues" evidence="11">
    <location>
        <begin position="450"/>
        <end position="468"/>
    </location>
</feature>
<dbReference type="PROSITE" id="PS50119">
    <property type="entry name" value="ZF_BBOX"/>
    <property type="match status" value="2"/>
</dbReference>
<dbReference type="Pfam" id="PF00628">
    <property type="entry name" value="PHD"/>
    <property type="match status" value="1"/>
</dbReference>
<dbReference type="PROSITE" id="PS50014">
    <property type="entry name" value="BROMODOMAIN_2"/>
    <property type="match status" value="1"/>
</dbReference>
<keyword evidence="8" id="KW-0539">Nucleus</keyword>
<dbReference type="CDD" id="cd19775">
    <property type="entry name" value="Bbox2_TIF1_C-VI"/>
    <property type="match status" value="1"/>
</dbReference>
<evidence type="ECO:0000313" key="17">
    <source>
        <dbReference type="RefSeq" id="XP_013789724.2"/>
    </source>
</evidence>
<name>A0ABM1BVY3_LIMPO</name>
<evidence type="ECO:0000259" key="13">
    <source>
        <dbReference type="PROSITE" id="PS50016"/>
    </source>
</evidence>
<dbReference type="Gene3D" id="3.30.40.10">
    <property type="entry name" value="Zinc/RING finger domain, C3HC4 (zinc finger)"/>
    <property type="match status" value="1"/>
</dbReference>
<dbReference type="PANTHER" id="PTHR45915">
    <property type="entry name" value="TRANSCRIPTION INTERMEDIARY FACTOR"/>
    <property type="match status" value="1"/>
</dbReference>
<feature type="domain" description="Bromo" evidence="12">
    <location>
        <begin position="885"/>
        <end position="953"/>
    </location>
</feature>
<feature type="compositionally biased region" description="Low complexity" evidence="11">
    <location>
        <begin position="379"/>
        <end position="389"/>
    </location>
</feature>
<feature type="region of interest" description="Disordered" evidence="11">
    <location>
        <begin position="449"/>
        <end position="536"/>
    </location>
</feature>
<dbReference type="SMART" id="SM00249">
    <property type="entry name" value="PHD"/>
    <property type="match status" value="1"/>
</dbReference>
<comment type="subcellular location">
    <subcellularLocation>
        <location evidence="1">Nucleus</location>
    </subcellularLocation>
</comment>
<evidence type="ECO:0000256" key="10">
    <source>
        <dbReference type="PROSITE-ProRule" id="PRU00035"/>
    </source>
</evidence>